<dbReference type="InterPro" id="IPR023631">
    <property type="entry name" value="Amidase_dom"/>
</dbReference>
<dbReference type="Pfam" id="PF01425">
    <property type="entry name" value="Amidase"/>
    <property type="match status" value="1"/>
</dbReference>
<dbReference type="GO" id="GO:0016740">
    <property type="term" value="F:transferase activity"/>
    <property type="evidence" value="ECO:0007669"/>
    <property type="project" value="UniProtKB-KW"/>
</dbReference>
<dbReference type="GO" id="GO:0050567">
    <property type="term" value="F:glutaminyl-tRNA synthase (glutamine-hydrolyzing) activity"/>
    <property type="evidence" value="ECO:0007669"/>
    <property type="project" value="UniProtKB-EC"/>
</dbReference>
<organism evidence="3 4">
    <name type="scientific">Apostasia shenzhenica</name>
    <dbReference type="NCBI Taxonomy" id="1088818"/>
    <lineage>
        <taxon>Eukaryota</taxon>
        <taxon>Viridiplantae</taxon>
        <taxon>Streptophyta</taxon>
        <taxon>Embryophyta</taxon>
        <taxon>Tracheophyta</taxon>
        <taxon>Spermatophyta</taxon>
        <taxon>Magnoliopsida</taxon>
        <taxon>Liliopsida</taxon>
        <taxon>Asparagales</taxon>
        <taxon>Orchidaceae</taxon>
        <taxon>Apostasioideae</taxon>
        <taxon>Apostasia</taxon>
    </lineage>
</organism>
<gene>
    <name evidence="3" type="primary">GATA</name>
    <name evidence="3" type="ORF">AXF42_Ash015292</name>
</gene>
<reference evidence="3 4" key="1">
    <citation type="journal article" date="2017" name="Nature">
        <title>The Apostasia genome and the evolution of orchids.</title>
        <authorList>
            <person name="Zhang G.Q."/>
            <person name="Liu K.W."/>
            <person name="Li Z."/>
            <person name="Lohaus R."/>
            <person name="Hsiao Y.Y."/>
            <person name="Niu S.C."/>
            <person name="Wang J.Y."/>
            <person name="Lin Y.C."/>
            <person name="Xu Q."/>
            <person name="Chen L.J."/>
            <person name="Yoshida K."/>
            <person name="Fujiwara S."/>
            <person name="Wang Z.W."/>
            <person name="Zhang Y.Q."/>
            <person name="Mitsuda N."/>
            <person name="Wang M."/>
            <person name="Liu G.H."/>
            <person name="Pecoraro L."/>
            <person name="Huang H.X."/>
            <person name="Xiao X.J."/>
            <person name="Lin M."/>
            <person name="Wu X.Y."/>
            <person name="Wu W.L."/>
            <person name="Chen Y.Y."/>
            <person name="Chang S.B."/>
            <person name="Sakamoto S."/>
            <person name="Ohme-Takagi M."/>
            <person name="Yagi M."/>
            <person name="Zeng S.J."/>
            <person name="Shen C.Y."/>
            <person name="Yeh C.M."/>
            <person name="Luo Y.B."/>
            <person name="Tsai W.C."/>
            <person name="Van de Peer Y."/>
            <person name="Liu Z.J."/>
        </authorList>
    </citation>
    <scope>NUCLEOTIDE SEQUENCE [LARGE SCALE GENOMIC DNA]</scope>
    <source>
        <strain evidence="4">cv. Shenzhen</strain>
        <tissue evidence="3">Stem</tissue>
    </source>
</reference>
<dbReference type="EC" id="6.3.5.6" evidence="3"/>
<dbReference type="PANTHER" id="PTHR42678:SF34">
    <property type="entry name" value="OS04G0183300 PROTEIN"/>
    <property type="match status" value="1"/>
</dbReference>
<name>A0A2I0ALU1_9ASPA</name>
<feature type="signal peptide" evidence="1">
    <location>
        <begin position="1"/>
        <end position="26"/>
    </location>
</feature>
<dbReference type="OrthoDB" id="566138at2759"/>
<evidence type="ECO:0000256" key="1">
    <source>
        <dbReference type="SAM" id="SignalP"/>
    </source>
</evidence>
<dbReference type="EMBL" id="KZ451971">
    <property type="protein sequence ID" value="PKA56519.1"/>
    <property type="molecule type" value="Genomic_DNA"/>
</dbReference>
<dbReference type="PANTHER" id="PTHR42678">
    <property type="entry name" value="AMIDASE"/>
    <property type="match status" value="1"/>
</dbReference>
<keyword evidence="1" id="KW-0732">Signal</keyword>
<accession>A0A2I0ALU1</accession>
<keyword evidence="4" id="KW-1185">Reference proteome</keyword>
<proteinExistence type="predicted"/>
<evidence type="ECO:0000313" key="3">
    <source>
        <dbReference type="EMBL" id="PKA56519.1"/>
    </source>
</evidence>
<dbReference type="GO" id="GO:0050566">
    <property type="term" value="F:asparaginyl-tRNA synthase (glutamine-hydrolyzing) activity"/>
    <property type="evidence" value="ECO:0007669"/>
    <property type="project" value="UniProtKB-EC"/>
</dbReference>
<dbReference type="Gene3D" id="3.90.1300.10">
    <property type="entry name" value="Amidase signature (AS) domain"/>
    <property type="match status" value="2"/>
</dbReference>
<keyword evidence="3" id="KW-0436">Ligase</keyword>
<feature type="chain" id="PRO_5014141520" evidence="1">
    <location>
        <begin position="27"/>
        <end position="258"/>
    </location>
</feature>
<dbReference type="STRING" id="1088818.A0A2I0ALU1"/>
<dbReference type="Proteomes" id="UP000236161">
    <property type="component" value="Unassembled WGS sequence"/>
</dbReference>
<protein>
    <submittedName>
        <fullName evidence="3">Glutamyl-tRNA(Gln) amidotransferase subunit A, chloroplastic/mitochondrial</fullName>
        <ecNumber evidence="3">6.3.5.6</ecNumber>
        <ecNumber evidence="3">6.3.5.7</ecNumber>
    </submittedName>
</protein>
<evidence type="ECO:0000259" key="2">
    <source>
        <dbReference type="Pfam" id="PF01425"/>
    </source>
</evidence>
<evidence type="ECO:0000313" key="4">
    <source>
        <dbReference type="Proteomes" id="UP000236161"/>
    </source>
</evidence>
<dbReference type="SUPFAM" id="SSF75304">
    <property type="entry name" value="Amidase signature (AS) enzymes"/>
    <property type="match status" value="1"/>
</dbReference>
<keyword evidence="3" id="KW-0808">Transferase</keyword>
<dbReference type="InterPro" id="IPR036928">
    <property type="entry name" value="AS_sf"/>
</dbReference>
<dbReference type="EC" id="6.3.5.7" evidence="3"/>
<feature type="domain" description="Amidase" evidence="2">
    <location>
        <begin position="54"/>
        <end position="160"/>
    </location>
</feature>
<sequence length="258" mass="27567">MAIIPPSSTFSLLIILSLAGSAIVTASSFDFHEATIADIQAAFADGRLSTSRQLVEYYLTRIKTLNPYLHAVIEVNPDALAQADRADSERRSGNHCGGGLHGIPVLLKDNIATRDRLNTTAGSLALVGSVVPRDAGVVRRLLRAGAVILGKASLSEWSEFRSFKVPNGWSARGGTTNGLGPKEIDAIKRMIQLSLQGLERLMKEEKLDAVVTPNSSGSPIFAIGGYPAISLPAGYANSGARSLWHLFWGIEGFRAKID</sequence>
<dbReference type="AlphaFoldDB" id="A0A2I0ALU1"/>